<proteinExistence type="predicted"/>
<keyword evidence="2" id="KW-1185">Reference proteome</keyword>
<sequence>MPILLSFVAAAAAAQFNPAAPDNRQIIAAFNYGSLEAVLTSIGARHQRTSTNAARPELLVTFSNDRRAVVTLLSCNATGTACKALGIQSSWERPPGVTPQAAAEAAEQFNRRYSFAKAYVTTSGRLALQRYLTADYGFIRGNLAVNLLVFASQADRFANDVVKRLETPAK</sequence>
<dbReference type="Proteomes" id="UP001259572">
    <property type="component" value="Unassembled WGS sequence"/>
</dbReference>
<reference evidence="1 2" key="1">
    <citation type="submission" date="2023-05" db="EMBL/GenBank/DDBJ databases">
        <authorList>
            <person name="Guo Y."/>
        </authorList>
    </citation>
    <scope>NUCLEOTIDE SEQUENCE [LARGE SCALE GENOMIC DNA]</scope>
    <source>
        <strain evidence="1 2">GR2756</strain>
    </source>
</reference>
<evidence type="ECO:0000313" key="1">
    <source>
        <dbReference type="EMBL" id="MDT9597583.1"/>
    </source>
</evidence>
<dbReference type="RefSeq" id="WP_315722925.1">
    <property type="nucleotide sequence ID" value="NZ_JAVUPU010000001.1"/>
</dbReference>
<name>A0ABU3Q3P3_9SPHN</name>
<evidence type="ECO:0000313" key="2">
    <source>
        <dbReference type="Proteomes" id="UP001259572"/>
    </source>
</evidence>
<protein>
    <submittedName>
        <fullName evidence="1">YbjN domain-containing protein</fullName>
    </submittedName>
</protein>
<gene>
    <name evidence="1" type="ORF">RQX22_01290</name>
</gene>
<dbReference type="Pfam" id="PF10722">
    <property type="entry name" value="YbjN"/>
    <property type="match status" value="1"/>
</dbReference>
<comment type="caution">
    <text evidence="1">The sequence shown here is derived from an EMBL/GenBank/DDBJ whole genome shotgun (WGS) entry which is preliminary data.</text>
</comment>
<dbReference type="EMBL" id="JAVUPU010000001">
    <property type="protein sequence ID" value="MDT9597583.1"/>
    <property type="molecule type" value="Genomic_DNA"/>
</dbReference>
<accession>A0ABU3Q3P3</accession>
<organism evidence="1 2">
    <name type="scientific">Sphingosinicella rhizophila</name>
    <dbReference type="NCBI Taxonomy" id="3050082"/>
    <lineage>
        <taxon>Bacteria</taxon>
        <taxon>Pseudomonadati</taxon>
        <taxon>Pseudomonadota</taxon>
        <taxon>Alphaproteobacteria</taxon>
        <taxon>Sphingomonadales</taxon>
        <taxon>Sphingosinicellaceae</taxon>
        <taxon>Sphingosinicella</taxon>
    </lineage>
</organism>
<dbReference type="InterPro" id="IPR019660">
    <property type="entry name" value="Put_sensory_transdc_reg_YbjN"/>
</dbReference>